<name>A0ABT7MIL3_9PSEU</name>
<dbReference type="RefSeq" id="WP_286057107.1">
    <property type="nucleotide sequence ID" value="NZ_JASVWF010000011.1"/>
</dbReference>
<sequence>MTNTPTIRPTITVPQAATPTPDGRVREITRDQYDREYAHGYAGPVTDLTATTAAGWPTPFWSLVLTPAGCALVPTRLLDLPDEQDDLPEQAGHHAATGVGVHVRAEFDLDALAEPTSMIPGTCQPVADLGVVALGVDVAGTLRPYRLSRRHRARAQALSILTGVPHTVWGGSAAEPGRACAGLGVVRLDRADHDLDMWFDLDGAEHHPSNPAASVIAASFGVHGGIYGPVVFTGAPDAYGLTRDLAAAATVLIAATTAACDNPGDPGAPARRAAEFTALGITITALDGEPDPAGPAAAALPVPAPRAAGESYDAQRHTVCRDGGFPCCAECGEHAPHGHDEHHPDQLTAALAAAR</sequence>
<comment type="caution">
    <text evidence="2">The sequence shown here is derived from an EMBL/GenBank/DDBJ whole genome shotgun (WGS) entry which is preliminary data.</text>
</comment>
<reference evidence="2 3" key="1">
    <citation type="submission" date="2023-06" db="EMBL/GenBank/DDBJ databases">
        <title>Actinomycetospora Odt1-22.</title>
        <authorList>
            <person name="Supong K."/>
        </authorList>
    </citation>
    <scope>NUCLEOTIDE SEQUENCE [LARGE SCALE GENOMIC DNA]</scope>
    <source>
        <strain evidence="2 3">Odt1-22</strain>
    </source>
</reference>
<proteinExistence type="predicted"/>
<evidence type="ECO:0000313" key="3">
    <source>
        <dbReference type="Proteomes" id="UP001231924"/>
    </source>
</evidence>
<gene>
    <name evidence="2" type="ORF">QRT03_31370</name>
</gene>
<feature type="compositionally biased region" description="Polar residues" evidence="1">
    <location>
        <begin position="1"/>
        <end position="18"/>
    </location>
</feature>
<dbReference type="Proteomes" id="UP001231924">
    <property type="component" value="Unassembled WGS sequence"/>
</dbReference>
<dbReference type="EMBL" id="JASVWF010000011">
    <property type="protein sequence ID" value="MDL5160504.1"/>
    <property type="molecule type" value="Genomic_DNA"/>
</dbReference>
<accession>A0ABT7MIL3</accession>
<keyword evidence="3" id="KW-1185">Reference proteome</keyword>
<organism evidence="2 3">
    <name type="scientific">Actinomycetospora termitidis</name>
    <dbReference type="NCBI Taxonomy" id="3053470"/>
    <lineage>
        <taxon>Bacteria</taxon>
        <taxon>Bacillati</taxon>
        <taxon>Actinomycetota</taxon>
        <taxon>Actinomycetes</taxon>
        <taxon>Pseudonocardiales</taxon>
        <taxon>Pseudonocardiaceae</taxon>
        <taxon>Actinomycetospora</taxon>
    </lineage>
</organism>
<evidence type="ECO:0000313" key="2">
    <source>
        <dbReference type="EMBL" id="MDL5160504.1"/>
    </source>
</evidence>
<evidence type="ECO:0000256" key="1">
    <source>
        <dbReference type="SAM" id="MobiDB-lite"/>
    </source>
</evidence>
<protein>
    <submittedName>
        <fullName evidence="2">Uncharacterized protein</fullName>
    </submittedName>
</protein>
<feature type="region of interest" description="Disordered" evidence="1">
    <location>
        <begin position="1"/>
        <end position="23"/>
    </location>
</feature>